<evidence type="ECO:0000256" key="4">
    <source>
        <dbReference type="ARBA" id="ARBA00023014"/>
    </source>
</evidence>
<dbReference type="InterPro" id="IPR052571">
    <property type="entry name" value="Mt_RNA_Methyltransferase"/>
</dbReference>
<organism evidence="5 6">
    <name type="scientific">Chelatococcus albus</name>
    <dbReference type="NCBI Taxonomy" id="3047466"/>
    <lineage>
        <taxon>Bacteria</taxon>
        <taxon>Pseudomonadati</taxon>
        <taxon>Pseudomonadota</taxon>
        <taxon>Alphaproteobacteria</taxon>
        <taxon>Hyphomicrobiales</taxon>
        <taxon>Chelatococcaceae</taxon>
        <taxon>Chelatococcus</taxon>
    </lineage>
</organism>
<accession>A0ABT7AH19</accession>
<evidence type="ECO:0000256" key="2">
    <source>
        <dbReference type="ARBA" id="ARBA00022946"/>
    </source>
</evidence>
<keyword evidence="6" id="KW-1185">Reference proteome</keyword>
<evidence type="ECO:0000313" key="5">
    <source>
        <dbReference type="EMBL" id="MDJ1158676.1"/>
    </source>
</evidence>
<keyword evidence="3" id="KW-0408">Iron</keyword>
<reference evidence="5 6" key="1">
    <citation type="submission" date="2023-05" db="EMBL/GenBank/DDBJ databases">
        <title>Chelatococcus sp. nov., a moderately thermophilic bacterium isolated from hot spring microbial mat.</title>
        <authorList>
            <person name="Hu C.-J."/>
            <person name="Li W.-J."/>
        </authorList>
    </citation>
    <scope>NUCLEOTIDE SEQUENCE [LARGE SCALE GENOMIC DNA]</scope>
    <source>
        <strain evidence="5 6">SYSU G07232</strain>
    </source>
</reference>
<keyword evidence="1" id="KW-0479">Metal-binding</keyword>
<keyword evidence="4" id="KW-0411">Iron-sulfur</keyword>
<comment type="caution">
    <text evidence="5">The sequence shown here is derived from an EMBL/GenBank/DDBJ whole genome shotgun (WGS) entry which is preliminary data.</text>
</comment>
<dbReference type="PANTHER" id="PTHR13184">
    <property type="entry name" value="37S RIBOSOMAL PROTEIN S22"/>
    <property type="match status" value="1"/>
</dbReference>
<evidence type="ECO:0000256" key="3">
    <source>
        <dbReference type="ARBA" id="ARBA00023004"/>
    </source>
</evidence>
<sequence length="323" mass="34972">MELPVALRQAVDRALDGVPVAELARAAERLSRRYRAELRDGRFHIDDDLAARAYLATRLPATFAAIRASLDAVAAARPDFAPHSLLDVGSGPGSALWATAACWPGIDDALLVEGSPAIRAWGEKLAAAATPSRIAWQEADIAADLPELAPRDLVTLAYVLDELAPEARGRLVDALWSRTAGVFVIVEPGTPAGSARMLALRDRLIAAGAHLIAPCPHAAACPLPEQDWCHFSRRVARSRLHRLAKAAEVPWEDEKFAYVAVSRRPPSAPPSQARILAPPRSGSGRIDLKLCTQDGRIEERRLTRREGEVFRTARRLGWGDALA</sequence>
<name>A0ABT7AH19_9HYPH</name>
<dbReference type="Gene3D" id="3.40.50.150">
    <property type="entry name" value="Vaccinia Virus protein VP39"/>
    <property type="match status" value="1"/>
</dbReference>
<protein>
    <submittedName>
        <fullName evidence="5">Small ribosomal subunit Rsm22 family protein</fullName>
    </submittedName>
</protein>
<keyword evidence="2" id="KW-0809">Transit peptide</keyword>
<dbReference type="SUPFAM" id="SSF53335">
    <property type="entry name" value="S-adenosyl-L-methionine-dependent methyltransferases"/>
    <property type="match status" value="1"/>
</dbReference>
<evidence type="ECO:0000256" key="1">
    <source>
        <dbReference type="ARBA" id="ARBA00022723"/>
    </source>
</evidence>
<evidence type="ECO:0000313" key="6">
    <source>
        <dbReference type="Proteomes" id="UP001321492"/>
    </source>
</evidence>
<proteinExistence type="predicted"/>
<dbReference type="InterPro" id="IPR015324">
    <property type="entry name" value="Ribosomal_Rsm22-like"/>
</dbReference>
<dbReference type="PANTHER" id="PTHR13184:SF5">
    <property type="entry name" value="METHYLTRANSFERASE-LIKE PROTEIN 17, MITOCHONDRIAL"/>
    <property type="match status" value="1"/>
</dbReference>
<gene>
    <name evidence="5" type="ORF">QNA08_10565</name>
</gene>
<dbReference type="Pfam" id="PF09243">
    <property type="entry name" value="Rsm22"/>
    <property type="match status" value="1"/>
</dbReference>
<dbReference type="RefSeq" id="WP_283740678.1">
    <property type="nucleotide sequence ID" value="NZ_JASJEV010000006.1"/>
</dbReference>
<dbReference type="Proteomes" id="UP001321492">
    <property type="component" value="Unassembled WGS sequence"/>
</dbReference>
<dbReference type="EMBL" id="JASJEV010000006">
    <property type="protein sequence ID" value="MDJ1158676.1"/>
    <property type="molecule type" value="Genomic_DNA"/>
</dbReference>
<dbReference type="InterPro" id="IPR029063">
    <property type="entry name" value="SAM-dependent_MTases_sf"/>
</dbReference>